<evidence type="ECO:0000256" key="1">
    <source>
        <dbReference type="ARBA" id="ARBA00001964"/>
    </source>
</evidence>
<dbReference type="PANTHER" id="PTHR11516:SF60">
    <property type="entry name" value="PYRUVATE DEHYDROGENASE E1 COMPONENT SUBUNIT ALPHA"/>
    <property type="match status" value="1"/>
</dbReference>
<evidence type="ECO:0000313" key="10">
    <source>
        <dbReference type="EMBL" id="AGA30625.1"/>
    </source>
</evidence>
<reference evidence="10 11" key="1">
    <citation type="submission" date="2012-02" db="EMBL/GenBank/DDBJ databases">
        <title>Complete sequence of chromosome of Singulisphaera acidiphila DSM 18658.</title>
        <authorList>
            <consortium name="US DOE Joint Genome Institute (JGI-PGF)"/>
            <person name="Lucas S."/>
            <person name="Copeland A."/>
            <person name="Lapidus A."/>
            <person name="Glavina del Rio T."/>
            <person name="Dalin E."/>
            <person name="Tice H."/>
            <person name="Bruce D."/>
            <person name="Goodwin L."/>
            <person name="Pitluck S."/>
            <person name="Peters L."/>
            <person name="Ovchinnikova G."/>
            <person name="Chertkov O."/>
            <person name="Kyrpides N."/>
            <person name="Mavromatis K."/>
            <person name="Ivanova N."/>
            <person name="Brettin T."/>
            <person name="Detter J.C."/>
            <person name="Han C."/>
            <person name="Larimer F."/>
            <person name="Land M."/>
            <person name="Hauser L."/>
            <person name="Markowitz V."/>
            <person name="Cheng J.-F."/>
            <person name="Hugenholtz P."/>
            <person name="Woyke T."/>
            <person name="Wu D."/>
            <person name="Tindall B."/>
            <person name="Pomrenke H."/>
            <person name="Brambilla E."/>
            <person name="Klenk H.-P."/>
            <person name="Eisen J.A."/>
        </authorList>
    </citation>
    <scope>NUCLEOTIDE SEQUENCE [LARGE SCALE GENOMIC DNA]</scope>
    <source>
        <strain evidence="11">ATCC BAA-1392 / DSM 18658 / VKM B-2454 / MOB10</strain>
    </source>
</reference>
<dbReference type="Gene3D" id="3.40.50.970">
    <property type="match status" value="1"/>
</dbReference>
<comment type="subunit">
    <text evidence="2 8">Heterodimer of an alpha and a beta chain.</text>
</comment>
<dbReference type="HOGENOM" id="CLU_029393_5_0_0"/>
<evidence type="ECO:0000256" key="2">
    <source>
        <dbReference type="ARBA" id="ARBA00011870"/>
    </source>
</evidence>
<evidence type="ECO:0000256" key="4">
    <source>
        <dbReference type="ARBA" id="ARBA00014159"/>
    </source>
</evidence>
<dbReference type="AlphaFoldDB" id="L0DP82"/>
<dbReference type="FunFam" id="3.40.50.970:FF:000013">
    <property type="entry name" value="Pyruvate dehydrogenase E1 component subunit alpha"/>
    <property type="match status" value="1"/>
</dbReference>
<dbReference type="InterPro" id="IPR050642">
    <property type="entry name" value="PDH_E1_Alpha_Subunit"/>
</dbReference>
<evidence type="ECO:0000313" key="11">
    <source>
        <dbReference type="Proteomes" id="UP000010798"/>
    </source>
</evidence>
<keyword evidence="5 8" id="KW-0560">Oxidoreductase</keyword>
<dbReference type="InterPro" id="IPR029061">
    <property type="entry name" value="THDP-binding"/>
</dbReference>
<name>L0DP82_SINAD</name>
<dbReference type="eggNOG" id="COG1071">
    <property type="taxonomic scope" value="Bacteria"/>
</dbReference>
<dbReference type="InterPro" id="IPR001017">
    <property type="entry name" value="DH_E1"/>
</dbReference>
<dbReference type="EC" id="1.2.4.1" evidence="3 8"/>
<dbReference type="KEGG" id="saci:Sinac_6550"/>
<evidence type="ECO:0000256" key="3">
    <source>
        <dbReference type="ARBA" id="ARBA00012281"/>
    </source>
</evidence>
<sequence>MSQLQTETKPVVSRNQALGWLRQMMTIRRFEERAEMMYQRQKIGGFFHQYSGQEPVAVGSIGVLREDDYVITAYRDHGHALARGMSANAAMAELLGKATGCSGGKGGSMHFFDAEKGFMGGHAIVGSHVPLAAGFAFAAQYRGSDQVALCYFGDGAINQGAFHEALNMAAMWKLPVIYIVENNGYAMGTSLERSSAVTDLTIRGGTAYGIPGISINGNDIELMAKTARDAVDRARAGEGPTFIDAQTYRYKGHSISDPAKYRLKEELDEAHRNDPILVYQNVLKERGWIDDETIDRVTEEIKHEIEASIEFAEQSEEPTADALYQDVTVAPFIPQE</sequence>
<dbReference type="Pfam" id="PF00676">
    <property type="entry name" value="E1_dh"/>
    <property type="match status" value="1"/>
</dbReference>
<accession>L0DP82</accession>
<comment type="catalytic activity">
    <reaction evidence="8">
        <text>N(6)-[(R)-lipoyl]-L-lysyl-[protein] + pyruvate + H(+) = N(6)-[(R)-S(8)-acetyldihydrolipoyl]-L-lysyl-[protein] + CO2</text>
        <dbReference type="Rhea" id="RHEA:19189"/>
        <dbReference type="Rhea" id="RHEA-COMP:10474"/>
        <dbReference type="Rhea" id="RHEA-COMP:10478"/>
        <dbReference type="ChEBI" id="CHEBI:15361"/>
        <dbReference type="ChEBI" id="CHEBI:15378"/>
        <dbReference type="ChEBI" id="CHEBI:16526"/>
        <dbReference type="ChEBI" id="CHEBI:83099"/>
        <dbReference type="ChEBI" id="CHEBI:83111"/>
        <dbReference type="EC" id="1.2.4.1"/>
    </reaction>
</comment>
<keyword evidence="7 8" id="KW-0670">Pyruvate</keyword>
<proteinExistence type="predicted"/>
<organism evidence="10 11">
    <name type="scientific">Singulisphaera acidiphila (strain ATCC BAA-1392 / DSM 18658 / VKM B-2454 / MOB10)</name>
    <dbReference type="NCBI Taxonomy" id="886293"/>
    <lineage>
        <taxon>Bacteria</taxon>
        <taxon>Pseudomonadati</taxon>
        <taxon>Planctomycetota</taxon>
        <taxon>Planctomycetia</taxon>
        <taxon>Isosphaerales</taxon>
        <taxon>Isosphaeraceae</taxon>
        <taxon>Singulisphaera</taxon>
    </lineage>
</organism>
<evidence type="ECO:0000256" key="7">
    <source>
        <dbReference type="ARBA" id="ARBA00023317"/>
    </source>
</evidence>
<evidence type="ECO:0000256" key="5">
    <source>
        <dbReference type="ARBA" id="ARBA00023002"/>
    </source>
</evidence>
<keyword evidence="6 8" id="KW-0786">Thiamine pyrophosphate</keyword>
<feature type="domain" description="Dehydrogenase E1 component" evidence="9">
    <location>
        <begin position="22"/>
        <end position="319"/>
    </location>
</feature>
<evidence type="ECO:0000256" key="6">
    <source>
        <dbReference type="ARBA" id="ARBA00023052"/>
    </source>
</evidence>
<evidence type="ECO:0000259" key="9">
    <source>
        <dbReference type="Pfam" id="PF00676"/>
    </source>
</evidence>
<dbReference type="PANTHER" id="PTHR11516">
    <property type="entry name" value="PYRUVATE DEHYDROGENASE E1 COMPONENT, ALPHA SUBUNIT BACTERIAL AND ORGANELLAR"/>
    <property type="match status" value="1"/>
</dbReference>
<dbReference type="STRING" id="886293.Sinac_6550"/>
<dbReference type="NCBIfam" id="TIGR03182">
    <property type="entry name" value="PDH_E1_alph_y"/>
    <property type="match status" value="1"/>
</dbReference>
<dbReference type="GO" id="GO:0004739">
    <property type="term" value="F:pyruvate dehydrogenase (acetyl-transferring) activity"/>
    <property type="evidence" value="ECO:0007669"/>
    <property type="project" value="UniProtKB-UniRule"/>
</dbReference>
<dbReference type="GO" id="GO:0006086">
    <property type="term" value="P:pyruvate decarboxylation to acetyl-CoA"/>
    <property type="evidence" value="ECO:0007669"/>
    <property type="project" value="InterPro"/>
</dbReference>
<dbReference type="RefSeq" id="WP_015249708.1">
    <property type="nucleotide sequence ID" value="NC_019892.1"/>
</dbReference>
<evidence type="ECO:0000256" key="8">
    <source>
        <dbReference type="RuleBase" id="RU361139"/>
    </source>
</evidence>
<dbReference type="OrthoDB" id="9766715at2"/>
<dbReference type="EMBL" id="CP003364">
    <property type="protein sequence ID" value="AGA30625.1"/>
    <property type="molecule type" value="Genomic_DNA"/>
</dbReference>
<comment type="function">
    <text evidence="8">The pyruvate dehydrogenase complex catalyzes the overall conversion of pyruvate to acetyl-CoA and CO(2).</text>
</comment>
<gene>
    <name evidence="8" type="primary">pdhA</name>
    <name evidence="10" type="ordered locus">Sinac_6550</name>
</gene>
<dbReference type="CDD" id="cd02000">
    <property type="entry name" value="TPP_E1_PDC_ADC_BCADC"/>
    <property type="match status" value="1"/>
</dbReference>
<dbReference type="Proteomes" id="UP000010798">
    <property type="component" value="Chromosome"/>
</dbReference>
<dbReference type="InterPro" id="IPR017597">
    <property type="entry name" value="Pyrv_DH_E1_asu_subgrp-y"/>
</dbReference>
<dbReference type="SUPFAM" id="SSF52518">
    <property type="entry name" value="Thiamin diphosphate-binding fold (THDP-binding)"/>
    <property type="match status" value="1"/>
</dbReference>
<comment type="cofactor">
    <cofactor evidence="1 8">
        <name>thiamine diphosphate</name>
        <dbReference type="ChEBI" id="CHEBI:58937"/>
    </cofactor>
</comment>
<protein>
    <recommendedName>
        <fullName evidence="4 8">Pyruvate dehydrogenase E1 component subunit alpha</fullName>
        <ecNumber evidence="3 8">1.2.4.1</ecNumber>
    </recommendedName>
</protein>
<keyword evidence="11" id="KW-1185">Reference proteome</keyword>